<reference evidence="4 5" key="1">
    <citation type="submission" date="2018-08" db="EMBL/GenBank/DDBJ databases">
        <title>Isolation, diversity and antifungal activity of Actinobacteria from wheat.</title>
        <authorList>
            <person name="Han C."/>
        </authorList>
    </citation>
    <scope>NUCLEOTIDE SEQUENCE [LARGE SCALE GENOMIC DNA]</scope>
    <source>
        <strain evidence="4 5">NEAU-YY421</strain>
    </source>
</reference>
<keyword evidence="3" id="KW-0949">S-adenosyl-L-methionine</keyword>
<protein>
    <recommendedName>
        <fullName evidence="6">Methyltransferase</fullName>
    </recommendedName>
</protein>
<dbReference type="Pfam" id="PF13578">
    <property type="entry name" value="Methyltransf_24"/>
    <property type="match status" value="1"/>
</dbReference>
<dbReference type="PANTHER" id="PTHR43167:SF1">
    <property type="entry name" value="PUTATIVE (AFU_ORTHOLOGUE AFUA_6G01830)-RELATED"/>
    <property type="match status" value="1"/>
</dbReference>
<dbReference type="CDD" id="cd02440">
    <property type="entry name" value="AdoMet_MTases"/>
    <property type="match status" value="1"/>
</dbReference>
<dbReference type="GO" id="GO:0032259">
    <property type="term" value="P:methylation"/>
    <property type="evidence" value="ECO:0007669"/>
    <property type="project" value="UniProtKB-KW"/>
</dbReference>
<dbReference type="InterPro" id="IPR029063">
    <property type="entry name" value="SAM-dependent_MTases_sf"/>
</dbReference>
<evidence type="ECO:0000256" key="3">
    <source>
        <dbReference type="ARBA" id="ARBA00022691"/>
    </source>
</evidence>
<dbReference type="AlphaFoldDB" id="A0A372LWJ3"/>
<keyword evidence="1" id="KW-0489">Methyltransferase</keyword>
<gene>
    <name evidence="4" type="ORF">DY218_31830</name>
</gene>
<dbReference type="EMBL" id="QUAK01000234">
    <property type="protein sequence ID" value="RFU82633.1"/>
    <property type="molecule type" value="Genomic_DNA"/>
</dbReference>
<dbReference type="SUPFAM" id="SSF53335">
    <property type="entry name" value="S-adenosyl-L-methionine-dependent methyltransferases"/>
    <property type="match status" value="1"/>
</dbReference>
<keyword evidence="2" id="KW-0808">Transferase</keyword>
<dbReference type="Gene3D" id="3.40.50.150">
    <property type="entry name" value="Vaccinia Virus protein VP39"/>
    <property type="match status" value="1"/>
</dbReference>
<accession>A0A372LWJ3</accession>
<evidence type="ECO:0000256" key="1">
    <source>
        <dbReference type="ARBA" id="ARBA00022603"/>
    </source>
</evidence>
<dbReference type="OrthoDB" id="9799672at2"/>
<proteinExistence type="predicted"/>
<evidence type="ECO:0000313" key="4">
    <source>
        <dbReference type="EMBL" id="RFU82633.1"/>
    </source>
</evidence>
<sequence length="213" mass="23586">MVERPPFHSRLITDPGVLGVLDELYERERHINWEAYAHDPDPFQHSGTGFSLSPEQGDQLYLLVRHGQARHVVEFATSLGFSTIFLAAALRDGGRGRVYTAELVPEKAAQARENLARAGLGDYVTVLEGDARETLAAVPDGIDFALIDGWEPIVSLDVLRLIEPKLRSGALVYNENRDREFLDYVQAPDSGYGNVPLLSGSAYKPQGELSLRR</sequence>
<dbReference type="GO" id="GO:0008171">
    <property type="term" value="F:O-methyltransferase activity"/>
    <property type="evidence" value="ECO:0007669"/>
    <property type="project" value="InterPro"/>
</dbReference>
<dbReference type="PROSITE" id="PS51682">
    <property type="entry name" value="SAM_OMT_I"/>
    <property type="match status" value="1"/>
</dbReference>
<dbReference type="PANTHER" id="PTHR43167">
    <property type="entry name" value="PUTATIVE (AFU_ORTHOLOGUE AFUA_6G01830)-RELATED"/>
    <property type="match status" value="1"/>
</dbReference>
<dbReference type="InterPro" id="IPR002935">
    <property type="entry name" value="SAM_O-MeTrfase"/>
</dbReference>
<dbReference type="Proteomes" id="UP000263094">
    <property type="component" value="Unassembled WGS sequence"/>
</dbReference>
<organism evidence="4 5">
    <name type="scientific">Streptomyces triticagri</name>
    <dbReference type="NCBI Taxonomy" id="2293568"/>
    <lineage>
        <taxon>Bacteria</taxon>
        <taxon>Bacillati</taxon>
        <taxon>Actinomycetota</taxon>
        <taxon>Actinomycetes</taxon>
        <taxon>Kitasatosporales</taxon>
        <taxon>Streptomycetaceae</taxon>
        <taxon>Streptomyces</taxon>
    </lineage>
</organism>
<evidence type="ECO:0000256" key="2">
    <source>
        <dbReference type="ARBA" id="ARBA00022679"/>
    </source>
</evidence>
<keyword evidence="5" id="KW-1185">Reference proteome</keyword>
<evidence type="ECO:0000313" key="5">
    <source>
        <dbReference type="Proteomes" id="UP000263094"/>
    </source>
</evidence>
<name>A0A372LWJ3_9ACTN</name>
<evidence type="ECO:0008006" key="6">
    <source>
        <dbReference type="Google" id="ProtNLM"/>
    </source>
</evidence>
<comment type="caution">
    <text evidence="4">The sequence shown here is derived from an EMBL/GenBank/DDBJ whole genome shotgun (WGS) entry which is preliminary data.</text>
</comment>